<name>A0ABV1AGX0_9FIRM</name>
<reference evidence="2 3" key="1">
    <citation type="submission" date="2024-03" db="EMBL/GenBank/DDBJ databases">
        <title>Human intestinal bacterial collection.</title>
        <authorList>
            <person name="Pauvert C."/>
            <person name="Hitch T.C.A."/>
            <person name="Clavel T."/>
        </authorList>
    </citation>
    <scope>NUCLEOTIDE SEQUENCE [LARGE SCALE GENOMIC DNA]</scope>
    <source>
        <strain evidence="2 3">CLA-AA-H95</strain>
    </source>
</reference>
<evidence type="ECO:0000313" key="3">
    <source>
        <dbReference type="Proteomes" id="UP001446032"/>
    </source>
</evidence>
<dbReference type="InterPro" id="IPR027417">
    <property type="entry name" value="P-loop_NTPase"/>
</dbReference>
<dbReference type="Proteomes" id="UP001446032">
    <property type="component" value="Unassembled WGS sequence"/>
</dbReference>
<keyword evidence="2" id="KW-0547">Nucleotide-binding</keyword>
<dbReference type="SUPFAM" id="SSF52540">
    <property type="entry name" value="P-loop containing nucleoside triphosphate hydrolases"/>
    <property type="match status" value="1"/>
</dbReference>
<dbReference type="Pfam" id="PF01695">
    <property type="entry name" value="IstB_IS21"/>
    <property type="match status" value="1"/>
</dbReference>
<sequence length="330" mass="37960">MALQNFQYDTIMREYSRRQSEVQRALEERRKEAYTRVPRLLEIDQEVASLSARKARALLLGQPASIEELREEVAALANERISLLKANGFPADYLKPHYFCRECQDTGYTDGHRKCACFKKAEIELLYTQSNLTEILKKENFEHFSFDWYSDTIKNEATGLTARQTAQRAYDTAWNFVQDFDSRFQNLFFYGSTGVGKTFLSHCIANALLESSHCVLYFSAFDLFDSMAQTAFSRKSETDPGENFILDCDLLIIDDLGTELTNSFVSSQLFLCINERIARRKSTVISTNLTLEDFSATYSERTFSRIASNYQMLKLIGKDIRIQKIFLGGK</sequence>
<dbReference type="PANTHER" id="PTHR30050:SF4">
    <property type="entry name" value="ATP-BINDING PROTEIN RV3427C IN INSERTION SEQUENCE-RELATED"/>
    <property type="match status" value="1"/>
</dbReference>
<dbReference type="InterPro" id="IPR003593">
    <property type="entry name" value="AAA+_ATPase"/>
</dbReference>
<evidence type="ECO:0000313" key="2">
    <source>
        <dbReference type="EMBL" id="MEQ2357395.1"/>
    </source>
</evidence>
<organism evidence="2 3">
    <name type="scientific">Blautia intestinihominis</name>
    <dbReference type="NCBI Taxonomy" id="3133152"/>
    <lineage>
        <taxon>Bacteria</taxon>
        <taxon>Bacillati</taxon>
        <taxon>Bacillota</taxon>
        <taxon>Clostridia</taxon>
        <taxon>Lachnospirales</taxon>
        <taxon>Lachnospiraceae</taxon>
        <taxon>Blautia</taxon>
    </lineage>
</organism>
<dbReference type="GO" id="GO:0005524">
    <property type="term" value="F:ATP binding"/>
    <property type="evidence" value="ECO:0007669"/>
    <property type="project" value="UniProtKB-KW"/>
</dbReference>
<dbReference type="SMART" id="SM00382">
    <property type="entry name" value="AAA"/>
    <property type="match status" value="1"/>
</dbReference>
<dbReference type="Gene3D" id="3.40.50.300">
    <property type="entry name" value="P-loop containing nucleotide triphosphate hydrolases"/>
    <property type="match status" value="1"/>
</dbReference>
<dbReference type="PANTHER" id="PTHR30050">
    <property type="entry name" value="CHROMOSOMAL REPLICATION INITIATOR PROTEIN DNAA"/>
    <property type="match status" value="1"/>
</dbReference>
<dbReference type="InterPro" id="IPR002611">
    <property type="entry name" value="IstB_ATP-bd"/>
</dbReference>
<proteinExistence type="predicted"/>
<keyword evidence="3" id="KW-1185">Reference proteome</keyword>
<keyword evidence="2" id="KW-0067">ATP-binding</keyword>
<protein>
    <submittedName>
        <fullName evidence="2">ATP-binding protein</fullName>
    </submittedName>
</protein>
<dbReference type="CDD" id="cd00009">
    <property type="entry name" value="AAA"/>
    <property type="match status" value="1"/>
</dbReference>
<dbReference type="RefSeq" id="WP_022214001.1">
    <property type="nucleotide sequence ID" value="NZ_JBBMEI010000006.1"/>
</dbReference>
<dbReference type="NCBIfam" id="NF005304">
    <property type="entry name" value="PRK06835.1"/>
    <property type="match status" value="1"/>
</dbReference>
<dbReference type="EMBL" id="JBBMEI010000006">
    <property type="protein sequence ID" value="MEQ2357395.1"/>
    <property type="molecule type" value="Genomic_DNA"/>
</dbReference>
<gene>
    <name evidence="2" type="ORF">WMO75_03375</name>
</gene>
<feature type="domain" description="AAA+ ATPase" evidence="1">
    <location>
        <begin position="183"/>
        <end position="317"/>
    </location>
</feature>
<accession>A0ABV1AGX0</accession>
<evidence type="ECO:0000259" key="1">
    <source>
        <dbReference type="SMART" id="SM00382"/>
    </source>
</evidence>
<comment type="caution">
    <text evidence="2">The sequence shown here is derived from an EMBL/GenBank/DDBJ whole genome shotgun (WGS) entry which is preliminary data.</text>
</comment>